<dbReference type="PROSITE" id="PS51186">
    <property type="entry name" value="GNAT"/>
    <property type="match status" value="1"/>
</dbReference>
<dbReference type="Proteomes" id="UP000315971">
    <property type="component" value="Unassembled WGS sequence"/>
</dbReference>
<protein>
    <recommendedName>
        <fullName evidence="1">N-acetyltransferase domain-containing protein</fullName>
    </recommendedName>
</protein>
<dbReference type="EMBL" id="FXSZ01000016">
    <property type="protein sequence ID" value="SMO84374.1"/>
    <property type="molecule type" value="Genomic_DNA"/>
</dbReference>
<accession>A0A521EKD4</accession>
<organism evidence="2 3">
    <name type="scientific">Solitalea koreensis</name>
    <dbReference type="NCBI Taxonomy" id="543615"/>
    <lineage>
        <taxon>Bacteria</taxon>
        <taxon>Pseudomonadati</taxon>
        <taxon>Bacteroidota</taxon>
        <taxon>Sphingobacteriia</taxon>
        <taxon>Sphingobacteriales</taxon>
        <taxon>Sphingobacteriaceae</taxon>
        <taxon>Solitalea</taxon>
    </lineage>
</organism>
<dbReference type="RefSeq" id="WP_142604781.1">
    <property type="nucleotide sequence ID" value="NZ_FXSZ01000016.1"/>
</dbReference>
<evidence type="ECO:0000259" key="1">
    <source>
        <dbReference type="PROSITE" id="PS51186"/>
    </source>
</evidence>
<gene>
    <name evidence="2" type="ORF">SAMN06265350_11629</name>
</gene>
<dbReference type="SUPFAM" id="SSF55729">
    <property type="entry name" value="Acyl-CoA N-acyltransferases (Nat)"/>
    <property type="match status" value="1"/>
</dbReference>
<reference evidence="2 3" key="1">
    <citation type="submission" date="2017-05" db="EMBL/GenBank/DDBJ databases">
        <authorList>
            <person name="Varghese N."/>
            <person name="Submissions S."/>
        </authorList>
    </citation>
    <scope>NUCLEOTIDE SEQUENCE [LARGE SCALE GENOMIC DNA]</scope>
    <source>
        <strain evidence="2 3">DSM 21342</strain>
    </source>
</reference>
<evidence type="ECO:0000313" key="3">
    <source>
        <dbReference type="Proteomes" id="UP000315971"/>
    </source>
</evidence>
<dbReference type="GO" id="GO:0016747">
    <property type="term" value="F:acyltransferase activity, transferring groups other than amino-acyl groups"/>
    <property type="evidence" value="ECO:0007669"/>
    <property type="project" value="InterPro"/>
</dbReference>
<dbReference type="Pfam" id="PF13673">
    <property type="entry name" value="Acetyltransf_10"/>
    <property type="match status" value="1"/>
</dbReference>
<sequence length="146" mass="16397">MHVKFISTEETYPLRHKILRPELTSGVCYFPKDNEPGTFHLATVYDGQIISVGTFTKSNLPFFSTPSQCHLKGMATSEAHRGLNAGSMLLKFAIDYLKGNNVELLWCNARITAVGFYKKLGFTEIGDTFEVEGIGLHKTMYIELKD</sequence>
<feature type="domain" description="N-acetyltransferase" evidence="1">
    <location>
        <begin position="1"/>
        <end position="145"/>
    </location>
</feature>
<keyword evidence="3" id="KW-1185">Reference proteome</keyword>
<dbReference type="InterPro" id="IPR016181">
    <property type="entry name" value="Acyl_CoA_acyltransferase"/>
</dbReference>
<dbReference type="Gene3D" id="3.40.630.30">
    <property type="match status" value="1"/>
</dbReference>
<name>A0A521EKD4_9SPHI</name>
<dbReference type="CDD" id="cd04301">
    <property type="entry name" value="NAT_SF"/>
    <property type="match status" value="1"/>
</dbReference>
<dbReference type="AlphaFoldDB" id="A0A521EKD4"/>
<dbReference type="OrthoDB" id="2352823at2"/>
<evidence type="ECO:0000313" key="2">
    <source>
        <dbReference type="EMBL" id="SMO84374.1"/>
    </source>
</evidence>
<dbReference type="InterPro" id="IPR000182">
    <property type="entry name" value="GNAT_dom"/>
</dbReference>
<proteinExistence type="predicted"/>